<evidence type="ECO:0000259" key="6">
    <source>
        <dbReference type="Pfam" id="PF00294"/>
    </source>
</evidence>
<gene>
    <name evidence="7" type="ORF">ACFQRG_16765</name>
</gene>
<comment type="caution">
    <text evidence="7">The sequence shown here is derived from an EMBL/GenBank/DDBJ whole genome shotgun (WGS) entry which is preliminary data.</text>
</comment>
<proteinExistence type="inferred from homology"/>
<evidence type="ECO:0000256" key="5">
    <source>
        <dbReference type="ARBA" id="ARBA00022840"/>
    </source>
</evidence>
<dbReference type="RefSeq" id="WP_380968139.1">
    <property type="nucleotide sequence ID" value="NZ_JBHTCO010000033.1"/>
</dbReference>
<organism evidence="7 8">
    <name type="scientific">Scopulibacillus cellulosilyticus</name>
    <dbReference type="NCBI Taxonomy" id="2665665"/>
    <lineage>
        <taxon>Bacteria</taxon>
        <taxon>Bacillati</taxon>
        <taxon>Bacillota</taxon>
        <taxon>Bacilli</taxon>
        <taxon>Bacillales</taxon>
        <taxon>Sporolactobacillaceae</taxon>
        <taxon>Scopulibacillus</taxon>
    </lineage>
</organism>
<dbReference type="InterPro" id="IPR011611">
    <property type="entry name" value="PfkB_dom"/>
</dbReference>
<keyword evidence="2" id="KW-0808">Transferase</keyword>
<evidence type="ECO:0000256" key="1">
    <source>
        <dbReference type="ARBA" id="ARBA00010688"/>
    </source>
</evidence>
<feature type="domain" description="Carbohydrate kinase PfkB" evidence="6">
    <location>
        <begin position="6"/>
        <end position="304"/>
    </location>
</feature>
<dbReference type="PANTHER" id="PTHR43085">
    <property type="entry name" value="HEXOKINASE FAMILY MEMBER"/>
    <property type="match status" value="1"/>
</dbReference>
<dbReference type="EMBL" id="JBHTCO010000033">
    <property type="protein sequence ID" value="MFC7394589.1"/>
    <property type="molecule type" value="Genomic_DNA"/>
</dbReference>
<keyword evidence="5" id="KW-0067">ATP-binding</keyword>
<dbReference type="GO" id="GO:0016301">
    <property type="term" value="F:kinase activity"/>
    <property type="evidence" value="ECO:0007669"/>
    <property type="project" value="UniProtKB-KW"/>
</dbReference>
<dbReference type="SUPFAM" id="SSF53613">
    <property type="entry name" value="Ribokinase-like"/>
    <property type="match status" value="1"/>
</dbReference>
<keyword evidence="3" id="KW-0547">Nucleotide-binding</keyword>
<dbReference type="Proteomes" id="UP001596505">
    <property type="component" value="Unassembled WGS sequence"/>
</dbReference>
<dbReference type="Pfam" id="PF00294">
    <property type="entry name" value="PfkB"/>
    <property type="match status" value="1"/>
</dbReference>
<evidence type="ECO:0000256" key="2">
    <source>
        <dbReference type="ARBA" id="ARBA00022679"/>
    </source>
</evidence>
<evidence type="ECO:0000256" key="3">
    <source>
        <dbReference type="ARBA" id="ARBA00022741"/>
    </source>
</evidence>
<evidence type="ECO:0000313" key="8">
    <source>
        <dbReference type="Proteomes" id="UP001596505"/>
    </source>
</evidence>
<protein>
    <submittedName>
        <fullName evidence="7">Sugar kinase</fullName>
    </submittedName>
</protein>
<dbReference type="CDD" id="cd01166">
    <property type="entry name" value="KdgK"/>
    <property type="match status" value="1"/>
</dbReference>
<dbReference type="InterPro" id="IPR002173">
    <property type="entry name" value="Carboh/pur_kinase_PfkB_CS"/>
</dbReference>
<dbReference type="InterPro" id="IPR050306">
    <property type="entry name" value="PfkB_Carbo_kinase"/>
</dbReference>
<keyword evidence="4 7" id="KW-0418">Kinase</keyword>
<dbReference type="Gene3D" id="3.40.1190.20">
    <property type="match status" value="1"/>
</dbReference>
<sequence length="323" mass="35342">MKKQLDIVTFGEAMAMFIAQETAPLEKVNHFKRALAGAETNVAIGLARLGFNAGWVSKVGNDAFGRYICHQLKEEQVDISRVKTDDIHPTGFQIKAKVKKGDPEVQYFRRGSAASHLNPSDINIDYLMSANHLHMTGIPLALSKETRSFAFEVLSIMKSAGKKVSFDPNLRPSLWRSEEEMIQVINKAACQADWVLPGLSEGKKLTGYSDPSQIADFYLKRGSELVVIKVGAEGAYFKTKNQEKVVPGYKVEHVADTVGAGDGFAVGVISGLLEGLSYEEAVKRGNAIGALAVQSPGDSEGLPNRKQLGEFLKDYLKEECFLT</sequence>
<keyword evidence="8" id="KW-1185">Reference proteome</keyword>
<dbReference type="PROSITE" id="PS00584">
    <property type="entry name" value="PFKB_KINASES_2"/>
    <property type="match status" value="1"/>
</dbReference>
<dbReference type="PANTHER" id="PTHR43085:SF1">
    <property type="entry name" value="PSEUDOURIDINE KINASE-RELATED"/>
    <property type="match status" value="1"/>
</dbReference>
<dbReference type="InterPro" id="IPR029056">
    <property type="entry name" value="Ribokinase-like"/>
</dbReference>
<accession>A0ABW2PZQ8</accession>
<evidence type="ECO:0000313" key="7">
    <source>
        <dbReference type="EMBL" id="MFC7394589.1"/>
    </source>
</evidence>
<reference evidence="8" key="1">
    <citation type="journal article" date="2019" name="Int. J. Syst. Evol. Microbiol.">
        <title>The Global Catalogue of Microorganisms (GCM) 10K type strain sequencing project: providing services to taxonomists for standard genome sequencing and annotation.</title>
        <authorList>
            <consortium name="The Broad Institute Genomics Platform"/>
            <consortium name="The Broad Institute Genome Sequencing Center for Infectious Disease"/>
            <person name="Wu L."/>
            <person name="Ma J."/>
        </authorList>
    </citation>
    <scope>NUCLEOTIDE SEQUENCE [LARGE SCALE GENOMIC DNA]</scope>
    <source>
        <strain evidence="8">CGMCC 1.16305</strain>
    </source>
</reference>
<name>A0ABW2PZQ8_9BACL</name>
<evidence type="ECO:0000256" key="4">
    <source>
        <dbReference type="ARBA" id="ARBA00022777"/>
    </source>
</evidence>
<comment type="similarity">
    <text evidence="1">Belongs to the carbohydrate kinase PfkB family.</text>
</comment>